<organism evidence="3 4">
    <name type="scientific">Mangrovivirga halotolerans</name>
    <dbReference type="NCBI Taxonomy" id="2993936"/>
    <lineage>
        <taxon>Bacteria</taxon>
        <taxon>Pseudomonadati</taxon>
        <taxon>Bacteroidota</taxon>
        <taxon>Cytophagia</taxon>
        <taxon>Cytophagales</taxon>
        <taxon>Mangrovivirgaceae</taxon>
        <taxon>Mangrovivirga</taxon>
    </lineage>
</organism>
<reference evidence="3 4" key="1">
    <citation type="submission" date="2022-11" db="EMBL/GenBank/DDBJ databases">
        <title>The characterization of three novel Bacteroidetes species and genomic analysis of their roles in tidal elemental geochemical cycles.</title>
        <authorList>
            <person name="Ma K."/>
        </authorList>
    </citation>
    <scope>NUCLEOTIDE SEQUENCE [LARGE SCALE GENOMIC DNA]</scope>
    <source>
        <strain evidence="3 4">M17</strain>
    </source>
</reference>
<evidence type="ECO:0008006" key="5">
    <source>
        <dbReference type="Google" id="ProtNLM"/>
    </source>
</evidence>
<feature type="signal peptide" evidence="2">
    <location>
        <begin position="1"/>
        <end position="24"/>
    </location>
</feature>
<feature type="chain" id="PRO_5047019221" description="Cell surface protein" evidence="2">
    <location>
        <begin position="25"/>
        <end position="562"/>
    </location>
</feature>
<sequence>MKKLLNSILAFALIAGFLTLQSCSEDETPKQTSNEITSLSVSGGTSVSSGNRYIVEVPAGTDLTNIMVNLEVSEGATVTPESGQAVDFSTGWVTYEVTSESGSTQAFEVYVTNDGTVTYNSGTYTDADFFGAFDYYLVATEDYLFDGLVYIEEGSSINIPAGTMVKFVGSPTTGDNTSSLIIAAGAQIFAEGTATDPIIFTAQNDDDSGTTYLATDNAQWGGLIILGNAPASKGGVTQGIAIEGISSEETRGQYGGNNPDDNSGILKYVSIRYTGIGLAVGDEIQGLTLGGVGAGTTIDYIDIFSTADDGIEIFGGTVNIKHISVAFSTDDDFDFDLGWRGNAQFLFSLFRSDADGFDHAGEWDGASPDGADLFAAPNVYNYTAVGPGQDAPQGGKAILMRDAFGGKLVNSVFVDFPSYAIEIEDRTDTDVDSYGRLTTEVQGYRTEVLNNTWSQFGNYDGTVESVVLASEDDGALITDVVAELADNNNTITNDLAITSLNRGTVSADDVVLDPRPATNDTNVITNVPNGIEAVNYRGAFSAGEPTWLSGWSTLSKFGYVTE</sequence>
<comment type="caution">
    <text evidence="3">The sequence shown here is derived from an EMBL/GenBank/DDBJ whole genome shotgun (WGS) entry which is preliminary data.</text>
</comment>
<dbReference type="Gene3D" id="2.60.40.2340">
    <property type="match status" value="1"/>
</dbReference>
<evidence type="ECO:0000313" key="4">
    <source>
        <dbReference type="Proteomes" id="UP001209885"/>
    </source>
</evidence>
<feature type="region of interest" description="Disordered" evidence="1">
    <location>
        <begin position="27"/>
        <end position="46"/>
    </location>
</feature>
<evidence type="ECO:0000256" key="1">
    <source>
        <dbReference type="SAM" id="MobiDB-lite"/>
    </source>
</evidence>
<dbReference type="Proteomes" id="UP001209885">
    <property type="component" value="Unassembled WGS sequence"/>
</dbReference>
<gene>
    <name evidence="3" type="ORF">OO013_18930</name>
</gene>
<dbReference type="EMBL" id="JAPFQN010000012">
    <property type="protein sequence ID" value="MCX2745963.1"/>
    <property type="molecule type" value="Genomic_DNA"/>
</dbReference>
<dbReference type="PROSITE" id="PS51257">
    <property type="entry name" value="PROKAR_LIPOPROTEIN"/>
    <property type="match status" value="1"/>
</dbReference>
<feature type="compositionally biased region" description="Low complexity" evidence="1">
    <location>
        <begin position="37"/>
        <end position="46"/>
    </location>
</feature>
<keyword evidence="2" id="KW-0732">Signal</keyword>
<dbReference type="RefSeq" id="WP_266058586.1">
    <property type="nucleotide sequence ID" value="NZ_JAPFQN010000012.1"/>
</dbReference>
<proteinExistence type="predicted"/>
<name>A0ABT3RX83_9BACT</name>
<dbReference type="PANTHER" id="PTHR41339:SF1">
    <property type="entry name" value="SECRETED PROTEIN"/>
    <property type="match status" value="1"/>
</dbReference>
<evidence type="ECO:0000256" key="2">
    <source>
        <dbReference type="SAM" id="SignalP"/>
    </source>
</evidence>
<accession>A0ABT3RX83</accession>
<evidence type="ECO:0000313" key="3">
    <source>
        <dbReference type="EMBL" id="MCX2745963.1"/>
    </source>
</evidence>
<dbReference type="PANTHER" id="PTHR41339">
    <property type="entry name" value="LIPL48"/>
    <property type="match status" value="1"/>
</dbReference>
<keyword evidence="4" id="KW-1185">Reference proteome</keyword>
<protein>
    <recommendedName>
        <fullName evidence="5">Cell surface protein</fullName>
    </recommendedName>
</protein>